<evidence type="ECO:0000256" key="3">
    <source>
        <dbReference type="ARBA" id="ARBA00007171"/>
    </source>
</evidence>
<evidence type="ECO:0000256" key="8">
    <source>
        <dbReference type="ARBA" id="ARBA00022989"/>
    </source>
</evidence>
<dbReference type="Pfam" id="PF00905">
    <property type="entry name" value="Transpeptidase"/>
    <property type="match status" value="1"/>
</dbReference>
<proteinExistence type="inferred from homology"/>
<keyword evidence="4" id="KW-1003">Cell membrane</keyword>
<evidence type="ECO:0000259" key="13">
    <source>
        <dbReference type="Pfam" id="PF03717"/>
    </source>
</evidence>
<reference evidence="14 15" key="2">
    <citation type="submission" date="2020-01" db="EMBL/GenBank/DDBJ databases">
        <title>Clostridiaceae sp. nov. isolated from the gut of human by culturomics.</title>
        <authorList>
            <person name="Chang Y."/>
        </authorList>
    </citation>
    <scope>NUCLEOTIDE SEQUENCE [LARGE SCALE GENOMIC DNA]</scope>
    <source>
        <strain evidence="14 15">DONG20-135</strain>
    </source>
</reference>
<comment type="caution">
    <text evidence="14">The sequence shown here is derived from an EMBL/GenBank/DDBJ whole genome shotgun (WGS) entry which is preliminary data.</text>
</comment>
<dbReference type="AlphaFoldDB" id="A0A6N8U8H2"/>
<accession>A0A6N8U8H2</accession>
<dbReference type="GO" id="GO:0008658">
    <property type="term" value="F:penicillin binding"/>
    <property type="evidence" value="ECO:0007669"/>
    <property type="project" value="InterPro"/>
</dbReference>
<dbReference type="PANTHER" id="PTHR30627">
    <property type="entry name" value="PEPTIDOGLYCAN D,D-TRANSPEPTIDASE"/>
    <property type="match status" value="1"/>
</dbReference>
<feature type="domain" description="Penicillin-binding protein dimerisation" evidence="13">
    <location>
        <begin position="80"/>
        <end position="316"/>
    </location>
</feature>
<evidence type="ECO:0000256" key="11">
    <source>
        <dbReference type="SAM" id="Phobius"/>
    </source>
</evidence>
<evidence type="ECO:0000259" key="12">
    <source>
        <dbReference type="Pfam" id="PF00905"/>
    </source>
</evidence>
<comment type="similarity">
    <text evidence="3">Belongs to the transpeptidase family.</text>
</comment>
<evidence type="ECO:0000256" key="6">
    <source>
        <dbReference type="ARBA" id="ARBA00022960"/>
    </source>
</evidence>
<dbReference type="GO" id="GO:0071555">
    <property type="term" value="P:cell wall organization"/>
    <property type="evidence" value="ECO:0007669"/>
    <property type="project" value="UniProtKB-KW"/>
</dbReference>
<evidence type="ECO:0000313" key="14">
    <source>
        <dbReference type="EMBL" id="MXQ73775.1"/>
    </source>
</evidence>
<keyword evidence="15" id="KW-1185">Reference proteome</keyword>
<reference evidence="14 15" key="1">
    <citation type="submission" date="2019-12" db="EMBL/GenBank/DDBJ databases">
        <authorList>
            <person name="Yang R."/>
        </authorList>
    </citation>
    <scope>NUCLEOTIDE SEQUENCE [LARGE SCALE GENOMIC DNA]</scope>
    <source>
        <strain evidence="14 15">DONG20-135</strain>
    </source>
</reference>
<dbReference type="InterPro" id="IPR001460">
    <property type="entry name" value="PCN-bd_Tpept"/>
</dbReference>
<feature type="domain" description="Penicillin-binding protein transpeptidase" evidence="12">
    <location>
        <begin position="366"/>
        <end position="682"/>
    </location>
</feature>
<keyword evidence="9 11" id="KW-0472">Membrane</keyword>
<dbReference type="GO" id="GO:0071972">
    <property type="term" value="F:peptidoglycan L,D-transpeptidase activity"/>
    <property type="evidence" value="ECO:0007669"/>
    <property type="project" value="TreeGrafter"/>
</dbReference>
<evidence type="ECO:0000256" key="5">
    <source>
        <dbReference type="ARBA" id="ARBA00022692"/>
    </source>
</evidence>
<dbReference type="Gene3D" id="3.90.1310.10">
    <property type="entry name" value="Penicillin-binding protein 2a (Domain 2)"/>
    <property type="match status" value="1"/>
</dbReference>
<evidence type="ECO:0000256" key="10">
    <source>
        <dbReference type="ARBA" id="ARBA00023316"/>
    </source>
</evidence>
<organism evidence="14 15">
    <name type="scientific">Copranaerobaculum intestinale</name>
    <dbReference type="NCBI Taxonomy" id="2692629"/>
    <lineage>
        <taxon>Bacteria</taxon>
        <taxon>Bacillati</taxon>
        <taxon>Bacillota</taxon>
        <taxon>Erysipelotrichia</taxon>
        <taxon>Erysipelotrichales</taxon>
        <taxon>Erysipelotrichaceae</taxon>
        <taxon>Copranaerobaculum</taxon>
    </lineage>
</organism>
<keyword evidence="8 11" id="KW-1133">Transmembrane helix</keyword>
<name>A0A6N8U8H2_9FIRM</name>
<keyword evidence="10" id="KW-0961">Cell wall biogenesis/degradation</keyword>
<keyword evidence="7" id="KW-0573">Peptidoglycan synthesis</keyword>
<dbReference type="SUPFAM" id="SSF56601">
    <property type="entry name" value="beta-lactamase/transpeptidase-like"/>
    <property type="match status" value="1"/>
</dbReference>
<comment type="subcellular location">
    <subcellularLocation>
        <location evidence="2">Cell membrane</location>
    </subcellularLocation>
    <subcellularLocation>
        <location evidence="1">Membrane</location>
        <topology evidence="1">Single-pass membrane protein</topology>
    </subcellularLocation>
</comment>
<dbReference type="Pfam" id="PF03717">
    <property type="entry name" value="PBP_dimer"/>
    <property type="match status" value="1"/>
</dbReference>
<dbReference type="InterPro" id="IPR005311">
    <property type="entry name" value="PBP_dimer"/>
</dbReference>
<dbReference type="GO" id="GO:0005886">
    <property type="term" value="C:plasma membrane"/>
    <property type="evidence" value="ECO:0007669"/>
    <property type="project" value="UniProtKB-SubCell"/>
</dbReference>
<evidence type="ECO:0000313" key="15">
    <source>
        <dbReference type="Proteomes" id="UP000434036"/>
    </source>
</evidence>
<dbReference type="Proteomes" id="UP000434036">
    <property type="component" value="Unassembled WGS sequence"/>
</dbReference>
<dbReference type="InterPro" id="IPR012338">
    <property type="entry name" value="Beta-lactam/transpept-like"/>
</dbReference>
<keyword evidence="5 11" id="KW-0812">Transmembrane</keyword>
<keyword evidence="6" id="KW-0133">Cell shape</keyword>
<dbReference type="InterPro" id="IPR050515">
    <property type="entry name" value="Beta-lactam/transpept"/>
</dbReference>
<dbReference type="EMBL" id="WUUQ01000002">
    <property type="protein sequence ID" value="MXQ73775.1"/>
    <property type="molecule type" value="Genomic_DNA"/>
</dbReference>
<dbReference type="GO" id="GO:0009252">
    <property type="term" value="P:peptidoglycan biosynthetic process"/>
    <property type="evidence" value="ECO:0007669"/>
    <property type="project" value="UniProtKB-KW"/>
</dbReference>
<dbReference type="Gene3D" id="1.10.10.1230">
    <property type="entry name" value="Penicillin-binding protein, N-terminal non-catalytic domain, head sub-domain"/>
    <property type="match status" value="1"/>
</dbReference>
<dbReference type="Gene3D" id="3.40.710.10">
    <property type="entry name" value="DD-peptidase/beta-lactamase superfamily"/>
    <property type="match status" value="1"/>
</dbReference>
<protein>
    <submittedName>
        <fullName evidence="14">Penicillin-binding protein 2</fullName>
    </submittedName>
</protein>
<dbReference type="RefSeq" id="WP_160625185.1">
    <property type="nucleotide sequence ID" value="NZ_WUUQ01000002.1"/>
</dbReference>
<sequence>MFRNPFQKLDHEEMRRSSDVLKKPKDMNKVINQRVRIGGLVILIIFGCISFRLVNLQYRENDEYKVKLDNYASRKQTSSTPRGVMYDANGKIIANTIQSMNITYYPNEDVSNDEEWELAIQFTKQFGKSKYEPTDDEWKKLYLILSVDSSGKKDQGNHLLTKNELQQALKGEISSEKADKLKMKRIKQADIDDLPQDYREAYPTWLLMQSVSENESKTILSNVSDEQVSYLSEHQNEFRGFEVTSGWKREYPYDKTLKDVLGNIGTIQSQDRLHYQALGYPLNDQVGTSGLEQEYEALLSGTRNVKEIKYNKDGEATFNEVKAGKKGYDLQLNINIELQKSIDAILTEVLQNAKSNQYRKYYKNAFVVLMNPQDGKVYAMSGINTDDAGNLYPYASGTYLNANTPGSIVKGATVFMGLNEGAITKNTVFNDAPMYFQGGTKKASYRNYGPLDEIGALQKSSNVYMFNIAIKLGGGTYTPYGPLNLNLSTFDLMRRYYSMFGLGIKTGVDVPQEETGYVGLSRQAGLLLDFAIGQLDTYTPMQLAQYASTVANGGKRVKPRIVSGAYEVNDKSSLVYENKAEVLSVLNDKNNNLERSRLGFRTCVSTGWCGGVTDLATPYEVSAKTGTAENPFYENGTLIQASHASLIGFAPYENPNLAFACVAPNSSYSDNIQSNSCSNDIMPRVLKEFYKYYPDLAKSAN</sequence>
<dbReference type="InterPro" id="IPR036138">
    <property type="entry name" value="PBP_dimer_sf"/>
</dbReference>
<dbReference type="PANTHER" id="PTHR30627:SF2">
    <property type="entry name" value="PEPTIDOGLYCAN D,D-TRANSPEPTIDASE MRDA"/>
    <property type="match status" value="1"/>
</dbReference>
<evidence type="ECO:0000256" key="7">
    <source>
        <dbReference type="ARBA" id="ARBA00022984"/>
    </source>
</evidence>
<evidence type="ECO:0000256" key="2">
    <source>
        <dbReference type="ARBA" id="ARBA00004236"/>
    </source>
</evidence>
<dbReference type="GO" id="GO:0008360">
    <property type="term" value="P:regulation of cell shape"/>
    <property type="evidence" value="ECO:0007669"/>
    <property type="project" value="UniProtKB-KW"/>
</dbReference>
<evidence type="ECO:0000256" key="1">
    <source>
        <dbReference type="ARBA" id="ARBA00004167"/>
    </source>
</evidence>
<evidence type="ECO:0000256" key="9">
    <source>
        <dbReference type="ARBA" id="ARBA00023136"/>
    </source>
</evidence>
<feature type="transmembrane region" description="Helical" evidence="11">
    <location>
        <begin position="35"/>
        <end position="54"/>
    </location>
</feature>
<gene>
    <name evidence="14" type="ORF">GSF08_07465</name>
</gene>
<dbReference type="SUPFAM" id="SSF56519">
    <property type="entry name" value="Penicillin binding protein dimerisation domain"/>
    <property type="match status" value="1"/>
</dbReference>
<evidence type="ECO:0000256" key="4">
    <source>
        <dbReference type="ARBA" id="ARBA00022475"/>
    </source>
</evidence>